<dbReference type="InterPro" id="IPR001173">
    <property type="entry name" value="Glyco_trans_2-like"/>
</dbReference>
<comment type="caution">
    <text evidence="5">The sequence shown here is derived from an EMBL/GenBank/DDBJ whole genome shotgun (WGS) entry which is preliminary data.</text>
</comment>
<proteinExistence type="inferred from homology"/>
<dbReference type="GO" id="GO:0004582">
    <property type="term" value="F:dolichyl-phosphate beta-D-mannosyltransferase activity"/>
    <property type="evidence" value="ECO:0007669"/>
    <property type="project" value="InterPro"/>
</dbReference>
<comment type="similarity">
    <text evidence="1">Belongs to the glycosyltransferase 2 family.</text>
</comment>
<gene>
    <name evidence="5" type="ORF">BW425_21825</name>
</gene>
<evidence type="ECO:0000313" key="6">
    <source>
        <dbReference type="Proteomes" id="UP000195321"/>
    </source>
</evidence>
<evidence type="ECO:0000256" key="3">
    <source>
        <dbReference type="ARBA" id="ARBA00022679"/>
    </source>
</evidence>
<dbReference type="InterPro" id="IPR039528">
    <property type="entry name" value="DPM1-like"/>
</dbReference>
<feature type="domain" description="Glycosyltransferase 2-like" evidence="4">
    <location>
        <begin position="7"/>
        <end position="144"/>
    </location>
</feature>
<keyword evidence="2" id="KW-0328">Glycosyltransferase</keyword>
<evidence type="ECO:0000256" key="2">
    <source>
        <dbReference type="ARBA" id="ARBA00022676"/>
    </source>
</evidence>
<dbReference type="AlphaFoldDB" id="A0A1Y3MAJ3"/>
<dbReference type="PANTHER" id="PTHR43398:SF1">
    <property type="entry name" value="DOLICHOL-PHOSPHATE MANNOSYLTRANSFERASE SUBUNIT 1"/>
    <property type="match status" value="1"/>
</dbReference>
<organism evidence="5 6">
    <name type="scientific">Bacillus pseudomycoides</name>
    <dbReference type="NCBI Taxonomy" id="64104"/>
    <lineage>
        <taxon>Bacteria</taxon>
        <taxon>Bacillati</taxon>
        <taxon>Bacillota</taxon>
        <taxon>Bacilli</taxon>
        <taxon>Bacillales</taxon>
        <taxon>Bacillaceae</taxon>
        <taxon>Bacillus</taxon>
        <taxon>Bacillus cereus group</taxon>
    </lineage>
</organism>
<keyword evidence="3 5" id="KW-0808">Transferase</keyword>
<dbReference type="GO" id="GO:0009247">
    <property type="term" value="P:glycolipid biosynthetic process"/>
    <property type="evidence" value="ECO:0007669"/>
    <property type="project" value="TreeGrafter"/>
</dbReference>
<evidence type="ECO:0000256" key="1">
    <source>
        <dbReference type="ARBA" id="ARBA00006739"/>
    </source>
</evidence>
<dbReference type="Proteomes" id="UP000195321">
    <property type="component" value="Unassembled WGS sequence"/>
</dbReference>
<sequence length="511" mass="57255">MNKKTVSIIIPVYNEEKTLSSVLESCQQLNPMEIIAVANGCTDRSIEIAKNHNCKVLIYKERLGHNVGRAIGAKEAKGDILLFIDADFTISSSTLNQFLEPLVEGTADVVLNNLDYIFKKVYPPHSITIWKQVMNHFLHCPNLNSDSLVAVPHAMTKEVIKKIHSDSLKNPIYAQLKIIQHQFRISRHMSIDVVTINRVHPKQHKNTPTTLSISEKRIIGNHIETIADWIHETNDSRLNYSDENRRRDIIENLKSNKLEPMPKIITGWGKHSNIYAGKQLSVIIPAYNEDRTIEAVIQEVRKLEPLEIIVVVNGTTDHTEEIVKKSGATVIVYDEKLGNDTGRAIGAYFAKGDILLFIDGDIIIPSQDLLPFVHAIQNGTDLALNNLEYLMKRAPVYIVTACKYAVNLACDRKDLGVGSPVAIPHAFSRKCIDEIGFDVLVSPVIAQVKTILSGLNIQNVHSVEVDKMNRIRPEKHFAKKGELSSATKQIIGDHIEGISYLIKQKGKRGLF</sequence>
<dbReference type="EMBL" id="MWPX01000035">
    <property type="protein sequence ID" value="OUM46754.1"/>
    <property type="molecule type" value="Genomic_DNA"/>
</dbReference>
<dbReference type="Gene3D" id="3.90.550.10">
    <property type="entry name" value="Spore Coat Polysaccharide Biosynthesis Protein SpsA, Chain A"/>
    <property type="match status" value="2"/>
</dbReference>
<dbReference type="RefSeq" id="WP_016115259.1">
    <property type="nucleotide sequence ID" value="NZ_CP189809.1"/>
</dbReference>
<feature type="domain" description="Glycosyltransferase 2-like" evidence="4">
    <location>
        <begin position="281"/>
        <end position="384"/>
    </location>
</feature>
<evidence type="ECO:0000313" key="5">
    <source>
        <dbReference type="EMBL" id="OUM46754.1"/>
    </source>
</evidence>
<reference evidence="5 6" key="1">
    <citation type="submission" date="2017-02" db="EMBL/GenBank/DDBJ databases">
        <title>Bacillus pseudomycoides isolate FSL K6-0042.</title>
        <authorList>
            <person name="Kovac J."/>
        </authorList>
    </citation>
    <scope>NUCLEOTIDE SEQUENCE [LARGE SCALE GENOMIC DNA]</scope>
    <source>
        <strain evidence="5 6">FSL K6-0042</strain>
    </source>
</reference>
<dbReference type="Pfam" id="PF00535">
    <property type="entry name" value="Glycos_transf_2"/>
    <property type="match status" value="2"/>
</dbReference>
<dbReference type="InterPro" id="IPR029044">
    <property type="entry name" value="Nucleotide-diphossugar_trans"/>
</dbReference>
<dbReference type="CDD" id="cd04179">
    <property type="entry name" value="DPM_DPG-synthase_like"/>
    <property type="match status" value="1"/>
</dbReference>
<dbReference type="CDD" id="cd00761">
    <property type="entry name" value="Glyco_tranf_GTA_type"/>
    <property type="match status" value="1"/>
</dbReference>
<evidence type="ECO:0000259" key="4">
    <source>
        <dbReference type="Pfam" id="PF00535"/>
    </source>
</evidence>
<dbReference type="PANTHER" id="PTHR43398">
    <property type="entry name" value="DOLICHOL-PHOSPHATE MANNOSYLTRANSFERASE SUBUNIT 1"/>
    <property type="match status" value="1"/>
</dbReference>
<dbReference type="GO" id="GO:0016020">
    <property type="term" value="C:membrane"/>
    <property type="evidence" value="ECO:0007669"/>
    <property type="project" value="GOC"/>
</dbReference>
<accession>A0A1Y3MAJ3</accession>
<protein>
    <submittedName>
        <fullName evidence="5">Glycosyl transferase</fullName>
    </submittedName>
</protein>
<dbReference type="FunFam" id="3.90.550.10:FF:000134">
    <property type="entry name" value="Glycosyl transferase family 2"/>
    <property type="match status" value="1"/>
</dbReference>
<dbReference type="SUPFAM" id="SSF53448">
    <property type="entry name" value="Nucleotide-diphospho-sugar transferases"/>
    <property type="match status" value="2"/>
</dbReference>
<name>A0A1Y3MAJ3_9BACI</name>